<feature type="compositionally biased region" description="Polar residues" evidence="1">
    <location>
        <begin position="84"/>
        <end position="94"/>
    </location>
</feature>
<sequence length="158" mass="17867">MSKIPQGSSNSECRCIFIFAMKTMQEDMAVSILLDAYLQKKLSTCHCKLVQEAKRLHLLKRDIEGCLERLVIIRAQLRAEDDATATQGPETESSASERDQEHQLMADITDALKITKATIRALVRRKAALTKSRASLHNRQRRLVERAYRSGTFVSFAS</sequence>
<dbReference type="InParanoid" id="T0QSW4"/>
<evidence type="ECO:0000256" key="1">
    <source>
        <dbReference type="SAM" id="MobiDB-lite"/>
    </source>
</evidence>
<organism evidence="2 3">
    <name type="scientific">Saprolegnia diclina (strain VS20)</name>
    <dbReference type="NCBI Taxonomy" id="1156394"/>
    <lineage>
        <taxon>Eukaryota</taxon>
        <taxon>Sar</taxon>
        <taxon>Stramenopiles</taxon>
        <taxon>Oomycota</taxon>
        <taxon>Saprolegniomycetes</taxon>
        <taxon>Saprolegniales</taxon>
        <taxon>Saprolegniaceae</taxon>
        <taxon>Saprolegnia</taxon>
    </lineage>
</organism>
<reference evidence="2 3" key="1">
    <citation type="submission" date="2012-04" db="EMBL/GenBank/DDBJ databases">
        <title>The Genome Sequence of Saprolegnia declina VS20.</title>
        <authorList>
            <consortium name="The Broad Institute Genome Sequencing Platform"/>
            <person name="Russ C."/>
            <person name="Nusbaum C."/>
            <person name="Tyler B."/>
            <person name="van West P."/>
            <person name="Dieguez-Uribeondo J."/>
            <person name="de Bruijn I."/>
            <person name="Tripathy S."/>
            <person name="Jiang R."/>
            <person name="Young S.K."/>
            <person name="Zeng Q."/>
            <person name="Gargeya S."/>
            <person name="Fitzgerald M."/>
            <person name="Haas B."/>
            <person name="Abouelleil A."/>
            <person name="Alvarado L."/>
            <person name="Arachchi H.M."/>
            <person name="Berlin A."/>
            <person name="Chapman S.B."/>
            <person name="Goldberg J."/>
            <person name="Griggs A."/>
            <person name="Gujja S."/>
            <person name="Hansen M."/>
            <person name="Howarth C."/>
            <person name="Imamovic A."/>
            <person name="Larimer J."/>
            <person name="McCowen C."/>
            <person name="Montmayeur A."/>
            <person name="Murphy C."/>
            <person name="Neiman D."/>
            <person name="Pearson M."/>
            <person name="Priest M."/>
            <person name="Roberts A."/>
            <person name="Saif S."/>
            <person name="Shea T."/>
            <person name="Sisk P."/>
            <person name="Sykes S."/>
            <person name="Wortman J."/>
            <person name="Nusbaum C."/>
            <person name="Birren B."/>
        </authorList>
    </citation>
    <scope>NUCLEOTIDE SEQUENCE [LARGE SCALE GENOMIC DNA]</scope>
    <source>
        <strain evidence="2 3">VS20</strain>
    </source>
</reference>
<dbReference type="AlphaFoldDB" id="T0QSW4"/>
<feature type="region of interest" description="Disordered" evidence="1">
    <location>
        <begin position="82"/>
        <end position="101"/>
    </location>
</feature>
<evidence type="ECO:0000313" key="2">
    <source>
        <dbReference type="EMBL" id="EQC37801.1"/>
    </source>
</evidence>
<protein>
    <submittedName>
        <fullName evidence="2">Uncharacterized protein</fullName>
    </submittedName>
</protein>
<dbReference type="Proteomes" id="UP000030762">
    <property type="component" value="Unassembled WGS sequence"/>
</dbReference>
<accession>T0QSW4</accession>
<name>T0QSW4_SAPDV</name>
<dbReference type="EMBL" id="JH767143">
    <property type="protein sequence ID" value="EQC37801.1"/>
    <property type="molecule type" value="Genomic_DNA"/>
</dbReference>
<dbReference type="VEuPathDB" id="FungiDB:SDRG_04825"/>
<dbReference type="GeneID" id="19945552"/>
<dbReference type="RefSeq" id="XP_008608734.1">
    <property type="nucleotide sequence ID" value="XM_008610512.1"/>
</dbReference>
<gene>
    <name evidence="2" type="ORF">SDRG_04825</name>
</gene>
<proteinExistence type="predicted"/>
<keyword evidence="3" id="KW-1185">Reference proteome</keyword>
<evidence type="ECO:0000313" key="3">
    <source>
        <dbReference type="Proteomes" id="UP000030762"/>
    </source>
</evidence>